<dbReference type="Gene3D" id="4.10.280.10">
    <property type="entry name" value="Helix-loop-helix DNA-binding domain"/>
    <property type="match status" value="1"/>
</dbReference>
<dbReference type="GO" id="GO:0000981">
    <property type="term" value="F:DNA-binding transcription factor activity, RNA polymerase II-specific"/>
    <property type="evidence" value="ECO:0007669"/>
    <property type="project" value="TreeGrafter"/>
</dbReference>
<evidence type="ECO:0000259" key="6">
    <source>
        <dbReference type="PROSITE" id="PS50888"/>
    </source>
</evidence>
<proteinExistence type="evidence at transcript level"/>
<dbReference type="PANTHER" id="PTHR13935">
    <property type="entry name" value="ACHAETE-SCUTE TRANSCRIPTION FACTOR-RELATED"/>
    <property type="match status" value="1"/>
</dbReference>
<dbReference type="GO" id="GO:0046983">
    <property type="term" value="F:protein dimerization activity"/>
    <property type="evidence" value="ECO:0007669"/>
    <property type="project" value="InterPro"/>
</dbReference>
<reference evidence="7" key="1">
    <citation type="submission" date="2014-12" db="EMBL/GenBank/DDBJ databases">
        <title>Genome-wide characterization and analysis of bHLH transcription factors related to tanshinones biosynthesis in Salvia miltiorrhiza.</title>
        <authorList>
            <person name="Zhang X."/>
            <person name="Song J."/>
        </authorList>
    </citation>
    <scope>NUCLEOTIDE SEQUENCE</scope>
</reference>
<keyword evidence="2" id="KW-0805">Transcription regulation</keyword>
<dbReference type="PANTHER" id="PTHR13935:SF63">
    <property type="entry name" value="BHLH DOMAIN-CONTAINING PROTEIN"/>
    <property type="match status" value="1"/>
</dbReference>
<dbReference type="AlphaFoldDB" id="A0A0H3YBT5"/>
<dbReference type="InterPro" id="IPR036638">
    <property type="entry name" value="HLH_DNA-bd_sf"/>
</dbReference>
<accession>A0A0H3YBT5</accession>
<keyword evidence="3" id="KW-0804">Transcription</keyword>
<dbReference type="GO" id="GO:0000977">
    <property type="term" value="F:RNA polymerase II transcription regulatory region sequence-specific DNA binding"/>
    <property type="evidence" value="ECO:0007669"/>
    <property type="project" value="TreeGrafter"/>
</dbReference>
<evidence type="ECO:0000256" key="3">
    <source>
        <dbReference type="ARBA" id="ARBA00023163"/>
    </source>
</evidence>
<protein>
    <submittedName>
        <fullName evidence="7">Basic helix-loop-helix transcription factor</fullName>
    </submittedName>
</protein>
<dbReference type="InterPro" id="IPR011598">
    <property type="entry name" value="bHLH_dom"/>
</dbReference>
<name>A0A0H3YBT5_SALMI</name>
<dbReference type="SUPFAM" id="SSF47459">
    <property type="entry name" value="HLH, helix-loop-helix DNA-binding domain"/>
    <property type="match status" value="1"/>
</dbReference>
<sequence length="246" mass="27662">MGKPCRIPSNASTNPRIERKIIEKNRRNKMKNLYSQLVSHLPPQPSSLVEGAPLPDQIDQVVEHIKNMKTKLEKLRQKKDFLLQRNKQPINNNSCITNTQNEGKNLISSPLVEVQDMGPNLDVVLAENLQSFSSFRDIISLVHQHGVEIASASFSRDGNSSIQVLHDKVGHPKPGFDGATIARKMKELVCKGMNPSSSEVVESEMNLWDYGIDSNWGFEIPEVLLPGLQEFMVTMEKFKCDNKISV</sequence>
<evidence type="ECO:0000256" key="1">
    <source>
        <dbReference type="ARBA" id="ARBA00004123"/>
    </source>
</evidence>
<evidence type="ECO:0000256" key="4">
    <source>
        <dbReference type="ARBA" id="ARBA00023242"/>
    </source>
</evidence>
<comment type="subcellular location">
    <subcellularLocation>
        <location evidence="1">Nucleus</location>
    </subcellularLocation>
</comment>
<keyword evidence="4" id="KW-0539">Nucleus</keyword>
<evidence type="ECO:0000256" key="2">
    <source>
        <dbReference type="ARBA" id="ARBA00023015"/>
    </source>
</evidence>
<organism evidence="7">
    <name type="scientific">Salvia miltiorrhiza</name>
    <name type="common">Chinese sage</name>
    <dbReference type="NCBI Taxonomy" id="226208"/>
    <lineage>
        <taxon>Eukaryota</taxon>
        <taxon>Viridiplantae</taxon>
        <taxon>Streptophyta</taxon>
        <taxon>Embryophyta</taxon>
        <taxon>Tracheophyta</taxon>
        <taxon>Spermatophyta</taxon>
        <taxon>Magnoliopsida</taxon>
        <taxon>eudicotyledons</taxon>
        <taxon>Gunneridae</taxon>
        <taxon>Pentapetalae</taxon>
        <taxon>asterids</taxon>
        <taxon>lamiids</taxon>
        <taxon>Lamiales</taxon>
        <taxon>Lamiaceae</taxon>
        <taxon>Nepetoideae</taxon>
        <taxon>Mentheae</taxon>
        <taxon>Salviinae</taxon>
        <taxon>Salvia</taxon>
        <taxon>Salvia incertae sedis</taxon>
    </lineage>
</organism>
<evidence type="ECO:0000256" key="5">
    <source>
        <dbReference type="SAM" id="Coils"/>
    </source>
</evidence>
<dbReference type="InterPro" id="IPR015660">
    <property type="entry name" value="MASH1/Ascl1a-like"/>
</dbReference>
<evidence type="ECO:0000313" key="7">
    <source>
        <dbReference type="EMBL" id="AKN09601.1"/>
    </source>
</evidence>
<dbReference type="PROSITE" id="PS50888">
    <property type="entry name" value="BHLH"/>
    <property type="match status" value="1"/>
</dbReference>
<feature type="coiled-coil region" evidence="5">
    <location>
        <begin position="58"/>
        <end position="85"/>
    </location>
</feature>
<feature type="domain" description="BHLH" evidence="6">
    <location>
        <begin position="14"/>
        <end position="68"/>
    </location>
</feature>
<keyword evidence="5" id="KW-0175">Coiled coil</keyword>
<dbReference type="EMBL" id="KP257499">
    <property type="protein sequence ID" value="AKN09601.1"/>
    <property type="molecule type" value="mRNA"/>
</dbReference>
<dbReference type="GO" id="GO:0090575">
    <property type="term" value="C:RNA polymerase II transcription regulator complex"/>
    <property type="evidence" value="ECO:0007669"/>
    <property type="project" value="TreeGrafter"/>
</dbReference>